<dbReference type="GO" id="GO:0012505">
    <property type="term" value="C:endomembrane system"/>
    <property type="evidence" value="ECO:0007669"/>
    <property type="project" value="UniProtKB-SubCell"/>
</dbReference>
<evidence type="ECO:0000313" key="6">
    <source>
        <dbReference type="EMBL" id="QTL97909.1"/>
    </source>
</evidence>
<dbReference type="Proteomes" id="UP000665020">
    <property type="component" value="Chromosome"/>
</dbReference>
<sequence>MLKKIKLLLFALLGVISYTIIFFILRIGLKYIPSFFLWSDYKLICNIYSMPMYFIDVIYYIFGMIVTTHGIINLFLISKENHKAQNMKTRKPEKLIKTGFYSRARHPMYGTFMIINLGLFLSIRSLWSILIIILFFTIKYISTDYEEKNELIKIFGNNYKEYREEVSNKFFLPIYKVYIIISVILTIVGISIFIW</sequence>
<name>A0A8A7KEM8_9FIRM</name>
<evidence type="ECO:0000256" key="3">
    <source>
        <dbReference type="ARBA" id="ARBA00022989"/>
    </source>
</evidence>
<feature type="transmembrane region" description="Helical" evidence="5">
    <location>
        <begin position="7"/>
        <end position="29"/>
    </location>
</feature>
<evidence type="ECO:0000256" key="5">
    <source>
        <dbReference type="SAM" id="Phobius"/>
    </source>
</evidence>
<dbReference type="PANTHER" id="PTHR12714:SF9">
    <property type="entry name" value="PROTEIN-S-ISOPRENYLCYSTEINE O-METHYLTRANSFERASE"/>
    <property type="match status" value="1"/>
</dbReference>
<evidence type="ECO:0000256" key="4">
    <source>
        <dbReference type="ARBA" id="ARBA00023136"/>
    </source>
</evidence>
<dbReference type="Pfam" id="PF04191">
    <property type="entry name" value="PEMT"/>
    <property type="match status" value="1"/>
</dbReference>
<keyword evidence="2 5" id="KW-0812">Transmembrane</keyword>
<dbReference type="RefSeq" id="WP_230869515.1">
    <property type="nucleotide sequence ID" value="NZ_CP046640.1"/>
</dbReference>
<dbReference type="Gene3D" id="1.20.120.1630">
    <property type="match status" value="1"/>
</dbReference>
<keyword evidence="7" id="KW-1185">Reference proteome</keyword>
<dbReference type="EMBL" id="CP046640">
    <property type="protein sequence ID" value="QTL97909.1"/>
    <property type="molecule type" value="Genomic_DNA"/>
</dbReference>
<feature type="transmembrane region" description="Helical" evidence="5">
    <location>
        <begin position="57"/>
        <end position="77"/>
    </location>
</feature>
<comment type="subcellular location">
    <subcellularLocation>
        <location evidence="1">Endomembrane system</location>
        <topology evidence="1">Multi-pass membrane protein</topology>
    </subcellularLocation>
</comment>
<gene>
    <name evidence="6" type="ORF">GM661_07895</name>
</gene>
<reference evidence="6" key="1">
    <citation type="submission" date="2019-12" db="EMBL/GenBank/DDBJ databases">
        <authorList>
            <person name="zhang j."/>
            <person name="sun C.M."/>
        </authorList>
    </citation>
    <scope>NUCLEOTIDE SEQUENCE</scope>
    <source>
        <strain evidence="6">NS-1</strain>
    </source>
</reference>
<dbReference type="AlphaFoldDB" id="A0A8A7KEM8"/>
<evidence type="ECO:0000256" key="1">
    <source>
        <dbReference type="ARBA" id="ARBA00004127"/>
    </source>
</evidence>
<dbReference type="InterPro" id="IPR007318">
    <property type="entry name" value="Phopholipid_MeTrfase"/>
</dbReference>
<evidence type="ECO:0008006" key="8">
    <source>
        <dbReference type="Google" id="ProtNLM"/>
    </source>
</evidence>
<proteinExistence type="predicted"/>
<dbReference type="GO" id="GO:0016740">
    <property type="term" value="F:transferase activity"/>
    <property type="evidence" value="ECO:0007669"/>
    <property type="project" value="UniProtKB-ARBA"/>
</dbReference>
<evidence type="ECO:0000256" key="2">
    <source>
        <dbReference type="ARBA" id="ARBA00022692"/>
    </source>
</evidence>
<keyword evidence="3 5" id="KW-1133">Transmembrane helix</keyword>
<feature type="transmembrane region" description="Helical" evidence="5">
    <location>
        <begin position="175"/>
        <end position="194"/>
    </location>
</feature>
<dbReference type="KEGG" id="ifn:GM661_07895"/>
<accession>A0A8A7KEM8</accession>
<feature type="transmembrane region" description="Helical" evidence="5">
    <location>
        <begin position="112"/>
        <end position="138"/>
    </location>
</feature>
<protein>
    <recommendedName>
        <fullName evidence="8">Isoprenylcysteine carboxylmethyltransferase family protein</fullName>
    </recommendedName>
</protein>
<organism evidence="6 7">
    <name type="scientific">Iocasia fonsfrigidae</name>
    <dbReference type="NCBI Taxonomy" id="2682810"/>
    <lineage>
        <taxon>Bacteria</taxon>
        <taxon>Bacillati</taxon>
        <taxon>Bacillota</taxon>
        <taxon>Clostridia</taxon>
        <taxon>Halanaerobiales</taxon>
        <taxon>Halanaerobiaceae</taxon>
        <taxon>Iocasia</taxon>
    </lineage>
</organism>
<evidence type="ECO:0000313" key="7">
    <source>
        <dbReference type="Proteomes" id="UP000665020"/>
    </source>
</evidence>
<dbReference type="PANTHER" id="PTHR12714">
    <property type="entry name" value="PROTEIN-S ISOPRENYLCYSTEINE O-METHYLTRANSFERASE"/>
    <property type="match status" value="1"/>
</dbReference>
<keyword evidence="4 5" id="KW-0472">Membrane</keyword>